<dbReference type="Proteomes" id="UP000184038">
    <property type="component" value="Unassembled WGS sequence"/>
</dbReference>
<accession>A0A1M7HWR1</accession>
<organism evidence="1 2">
    <name type="scientific">Anaerosporobacter mobilis DSM 15930</name>
    <dbReference type="NCBI Taxonomy" id="1120996"/>
    <lineage>
        <taxon>Bacteria</taxon>
        <taxon>Bacillati</taxon>
        <taxon>Bacillota</taxon>
        <taxon>Clostridia</taxon>
        <taxon>Lachnospirales</taxon>
        <taxon>Lachnospiraceae</taxon>
        <taxon>Anaerosporobacter</taxon>
    </lineage>
</organism>
<sequence length="99" mass="11811">MQLVSEVKGEWSQDIEKEQAGRILDYIARKDFVQLTNEERYLLQFRLRAVLYVLQKSHILVPKLREISLEKMLLMAKDFAYENYDIYEEMKALIQGVLL</sequence>
<gene>
    <name evidence="1" type="ORF">SAMN02746066_01627</name>
</gene>
<evidence type="ECO:0000313" key="1">
    <source>
        <dbReference type="EMBL" id="SHM32915.1"/>
    </source>
</evidence>
<evidence type="ECO:0000313" key="2">
    <source>
        <dbReference type="Proteomes" id="UP000184038"/>
    </source>
</evidence>
<dbReference type="AlphaFoldDB" id="A0A1M7HWR1"/>
<keyword evidence="2" id="KW-1185">Reference proteome</keyword>
<reference evidence="1 2" key="1">
    <citation type="submission" date="2016-11" db="EMBL/GenBank/DDBJ databases">
        <authorList>
            <person name="Jaros S."/>
            <person name="Januszkiewicz K."/>
            <person name="Wedrychowicz H."/>
        </authorList>
    </citation>
    <scope>NUCLEOTIDE SEQUENCE [LARGE SCALE GENOMIC DNA]</scope>
    <source>
        <strain evidence="1 2">DSM 15930</strain>
    </source>
</reference>
<protein>
    <submittedName>
        <fullName evidence="1">Uncharacterized protein</fullName>
    </submittedName>
</protein>
<dbReference type="OrthoDB" id="9812537at2"/>
<name>A0A1M7HWR1_9FIRM</name>
<dbReference type="EMBL" id="FRCP01000008">
    <property type="protein sequence ID" value="SHM32915.1"/>
    <property type="molecule type" value="Genomic_DNA"/>
</dbReference>
<dbReference type="STRING" id="1120996.SAMN02746066_01627"/>
<proteinExistence type="predicted"/>
<dbReference type="RefSeq" id="WP_073285734.1">
    <property type="nucleotide sequence ID" value="NZ_FRCP01000008.1"/>
</dbReference>